<proteinExistence type="predicted"/>
<dbReference type="PANTHER" id="PTHR27005:SF432">
    <property type="entry name" value="WALL-ASSOCIATED RECEPTOR KINASE-LIKE 6"/>
    <property type="match status" value="1"/>
</dbReference>
<organism evidence="3 4">
    <name type="scientific">Theobroma cacao</name>
    <name type="common">Cacao</name>
    <name type="synonym">Cocoa</name>
    <dbReference type="NCBI Taxonomy" id="3641"/>
    <lineage>
        <taxon>Eukaryota</taxon>
        <taxon>Viridiplantae</taxon>
        <taxon>Streptophyta</taxon>
        <taxon>Embryophyta</taxon>
        <taxon>Tracheophyta</taxon>
        <taxon>Spermatophyta</taxon>
        <taxon>Magnoliopsida</taxon>
        <taxon>eudicotyledons</taxon>
        <taxon>Gunneridae</taxon>
        <taxon>Pentapetalae</taxon>
        <taxon>rosids</taxon>
        <taxon>malvids</taxon>
        <taxon>Malvales</taxon>
        <taxon>Malvaceae</taxon>
        <taxon>Byttnerioideae</taxon>
        <taxon>Theobroma</taxon>
    </lineage>
</organism>
<dbReference type="STRING" id="3641.A0A061EJK9"/>
<dbReference type="HOGENOM" id="CLU_2282586_0_0_1"/>
<dbReference type="OMA" id="TIKPYAM"/>
<dbReference type="InterPro" id="IPR045274">
    <property type="entry name" value="WAK-like"/>
</dbReference>
<keyword evidence="4" id="KW-1185">Reference proteome</keyword>
<dbReference type="EMBL" id="CM001882">
    <property type="protein sequence ID" value="EOY05056.1"/>
    <property type="molecule type" value="Genomic_DNA"/>
</dbReference>
<protein>
    <submittedName>
        <fullName evidence="3">Uncharacterized protein</fullName>
    </submittedName>
</protein>
<dbReference type="Gramene" id="EOY05056">
    <property type="protein sequence ID" value="EOY05056"/>
    <property type="gene ID" value="TCM_020158"/>
</dbReference>
<evidence type="ECO:0000313" key="3">
    <source>
        <dbReference type="EMBL" id="EOY05056.1"/>
    </source>
</evidence>
<sequence length="102" mass="11246">MNAKSLFDILDPQVMDDGTQEKIIAVVKLAKRCLNLKGQKRPTMKQVAMELERIRASGEANVIKQSDDEDSDIDDTIKPYAMTSCSTRSVITNTSVTLPSDA</sequence>
<dbReference type="PANTHER" id="PTHR27005">
    <property type="entry name" value="WALL-ASSOCIATED RECEPTOR KINASE-LIKE 21"/>
    <property type="match status" value="1"/>
</dbReference>
<dbReference type="GO" id="GO:0007166">
    <property type="term" value="P:cell surface receptor signaling pathway"/>
    <property type="evidence" value="ECO:0007669"/>
    <property type="project" value="InterPro"/>
</dbReference>
<dbReference type="AlphaFoldDB" id="A0A061EJK9"/>
<evidence type="ECO:0000256" key="2">
    <source>
        <dbReference type="ARBA" id="ARBA00022840"/>
    </source>
</evidence>
<dbReference type="Gene3D" id="1.10.510.10">
    <property type="entry name" value="Transferase(Phosphotransferase) domain 1"/>
    <property type="match status" value="1"/>
</dbReference>
<keyword evidence="1" id="KW-0547">Nucleotide-binding</keyword>
<keyword evidence="2" id="KW-0067">ATP-binding</keyword>
<evidence type="ECO:0000313" key="4">
    <source>
        <dbReference type="Proteomes" id="UP000026915"/>
    </source>
</evidence>
<dbReference type="InParanoid" id="A0A061EJK9"/>
<dbReference type="Proteomes" id="UP000026915">
    <property type="component" value="Chromosome 4"/>
</dbReference>
<gene>
    <name evidence="3" type="ORF">TCM_020158</name>
</gene>
<accession>A0A061EJK9</accession>
<name>A0A061EJK9_THECC</name>
<reference evidence="3 4" key="1">
    <citation type="journal article" date="2013" name="Genome Biol.">
        <title>The genome sequence of the most widely cultivated cacao type and its use to identify candidate genes regulating pod color.</title>
        <authorList>
            <person name="Motamayor J.C."/>
            <person name="Mockaitis K."/>
            <person name="Schmutz J."/>
            <person name="Haiminen N."/>
            <person name="Iii D.L."/>
            <person name="Cornejo O."/>
            <person name="Findley S.D."/>
            <person name="Zheng P."/>
            <person name="Utro F."/>
            <person name="Royaert S."/>
            <person name="Saski C."/>
            <person name="Jenkins J."/>
            <person name="Podicheti R."/>
            <person name="Zhao M."/>
            <person name="Scheffler B.E."/>
            <person name="Stack J.C."/>
            <person name="Feltus F.A."/>
            <person name="Mustiga G.M."/>
            <person name="Amores F."/>
            <person name="Phillips W."/>
            <person name="Marelli J.P."/>
            <person name="May G.D."/>
            <person name="Shapiro H."/>
            <person name="Ma J."/>
            <person name="Bustamante C.D."/>
            <person name="Schnell R.J."/>
            <person name="Main D."/>
            <person name="Gilbert D."/>
            <person name="Parida L."/>
            <person name="Kuhn D.N."/>
        </authorList>
    </citation>
    <scope>NUCLEOTIDE SEQUENCE [LARGE SCALE GENOMIC DNA]</scope>
    <source>
        <strain evidence="4">cv. Matina 1-6</strain>
    </source>
</reference>
<dbReference type="GO" id="GO:0005524">
    <property type="term" value="F:ATP binding"/>
    <property type="evidence" value="ECO:0007669"/>
    <property type="project" value="UniProtKB-KW"/>
</dbReference>
<evidence type="ECO:0000256" key="1">
    <source>
        <dbReference type="ARBA" id="ARBA00022741"/>
    </source>
</evidence>